<dbReference type="FunFam" id="1.10.287.310:FF:000001">
    <property type="entry name" value="50S ribosomal protein L29"/>
    <property type="match status" value="1"/>
</dbReference>
<evidence type="ECO:0000256" key="2">
    <source>
        <dbReference type="ARBA" id="ARBA00022980"/>
    </source>
</evidence>
<dbReference type="InterPro" id="IPR018254">
    <property type="entry name" value="Ribosomal_uL29_CS"/>
</dbReference>
<dbReference type="InterPro" id="IPR036049">
    <property type="entry name" value="Ribosomal_uL29_sf"/>
</dbReference>
<evidence type="ECO:0000256" key="5">
    <source>
        <dbReference type="HAMAP-Rule" id="MF_00374"/>
    </source>
</evidence>
<dbReference type="Pfam" id="PF00831">
    <property type="entry name" value="Ribosomal_L29"/>
    <property type="match status" value="1"/>
</dbReference>
<sequence>MAVGTKDLASNQLRGLDDTKLADELKKAKEELFNLRFQSATGQLDNHGRLRAVKRDIARIYTEMRERELGIGSAPVPEPEPVVTDTKADKKAKKADKAEDKADKAEKKAKKADKADKADKEADA</sequence>
<evidence type="ECO:0000313" key="7">
    <source>
        <dbReference type="EMBL" id="TQN46663.1"/>
    </source>
</evidence>
<comment type="similarity">
    <text evidence="1 5">Belongs to the universal ribosomal protein uL29 family.</text>
</comment>
<dbReference type="InterPro" id="IPR050063">
    <property type="entry name" value="Ribosomal_protein_uL29"/>
</dbReference>
<dbReference type="GO" id="GO:0003735">
    <property type="term" value="F:structural constituent of ribosome"/>
    <property type="evidence" value="ECO:0007669"/>
    <property type="project" value="InterPro"/>
</dbReference>
<evidence type="ECO:0000313" key="8">
    <source>
        <dbReference type="Proteomes" id="UP000320085"/>
    </source>
</evidence>
<dbReference type="OrthoDB" id="9815192at2"/>
<dbReference type="GO" id="GO:0022625">
    <property type="term" value="C:cytosolic large ribosomal subunit"/>
    <property type="evidence" value="ECO:0007669"/>
    <property type="project" value="TreeGrafter"/>
</dbReference>
<dbReference type="RefSeq" id="WP_141823438.1">
    <property type="nucleotide sequence ID" value="NZ_BAAAQC010000012.1"/>
</dbReference>
<dbReference type="HAMAP" id="MF_00374">
    <property type="entry name" value="Ribosomal_uL29"/>
    <property type="match status" value="1"/>
</dbReference>
<evidence type="ECO:0000256" key="1">
    <source>
        <dbReference type="ARBA" id="ARBA00009254"/>
    </source>
</evidence>
<gene>
    <name evidence="5" type="primary">rpmC</name>
    <name evidence="7" type="ORF">FHX52_3392</name>
</gene>
<evidence type="ECO:0000256" key="6">
    <source>
        <dbReference type="SAM" id="MobiDB-lite"/>
    </source>
</evidence>
<dbReference type="EMBL" id="VFQF01000002">
    <property type="protein sequence ID" value="TQN46663.1"/>
    <property type="molecule type" value="Genomic_DNA"/>
</dbReference>
<comment type="caution">
    <text evidence="7">The sequence shown here is derived from an EMBL/GenBank/DDBJ whole genome shotgun (WGS) entry which is preliminary data.</text>
</comment>
<dbReference type="CDD" id="cd00427">
    <property type="entry name" value="Ribosomal_L29_HIP"/>
    <property type="match status" value="1"/>
</dbReference>
<proteinExistence type="inferred from homology"/>
<dbReference type="Gene3D" id="1.10.287.310">
    <property type="match status" value="1"/>
</dbReference>
<protein>
    <recommendedName>
        <fullName evidence="4 5">Large ribosomal subunit protein uL29</fullName>
    </recommendedName>
</protein>
<dbReference type="Proteomes" id="UP000320085">
    <property type="component" value="Unassembled WGS sequence"/>
</dbReference>
<dbReference type="AlphaFoldDB" id="A0A543PRG0"/>
<organism evidence="7 8">
    <name type="scientific">Humibacillus xanthopallidus</name>
    <dbReference type="NCBI Taxonomy" id="412689"/>
    <lineage>
        <taxon>Bacteria</taxon>
        <taxon>Bacillati</taxon>
        <taxon>Actinomycetota</taxon>
        <taxon>Actinomycetes</taxon>
        <taxon>Micrococcales</taxon>
        <taxon>Intrasporangiaceae</taxon>
        <taxon>Humibacillus</taxon>
    </lineage>
</organism>
<dbReference type="InterPro" id="IPR001854">
    <property type="entry name" value="Ribosomal_uL29"/>
</dbReference>
<dbReference type="PROSITE" id="PS00579">
    <property type="entry name" value="RIBOSOMAL_L29"/>
    <property type="match status" value="1"/>
</dbReference>
<dbReference type="GO" id="GO:0006412">
    <property type="term" value="P:translation"/>
    <property type="evidence" value="ECO:0007669"/>
    <property type="project" value="UniProtKB-UniRule"/>
</dbReference>
<dbReference type="PANTHER" id="PTHR10916:SF0">
    <property type="entry name" value="LARGE RIBOSOMAL SUBUNIT PROTEIN UL29C"/>
    <property type="match status" value="1"/>
</dbReference>
<evidence type="ECO:0000256" key="4">
    <source>
        <dbReference type="ARBA" id="ARBA00035204"/>
    </source>
</evidence>
<dbReference type="SUPFAM" id="SSF46561">
    <property type="entry name" value="Ribosomal protein L29 (L29p)"/>
    <property type="match status" value="1"/>
</dbReference>
<accession>A0A543PRG0</accession>
<name>A0A543PRG0_9MICO</name>
<keyword evidence="2 5" id="KW-0689">Ribosomal protein</keyword>
<feature type="region of interest" description="Disordered" evidence="6">
    <location>
        <begin position="68"/>
        <end position="124"/>
    </location>
</feature>
<reference evidence="7 8" key="1">
    <citation type="submission" date="2019-06" db="EMBL/GenBank/DDBJ databases">
        <title>Sequencing the genomes of 1000 actinobacteria strains.</title>
        <authorList>
            <person name="Klenk H.-P."/>
        </authorList>
    </citation>
    <scope>NUCLEOTIDE SEQUENCE [LARGE SCALE GENOMIC DNA]</scope>
    <source>
        <strain evidence="7 8">DSM 21776</strain>
    </source>
</reference>
<keyword evidence="3 5" id="KW-0687">Ribonucleoprotein</keyword>
<feature type="compositionally biased region" description="Basic and acidic residues" evidence="6">
    <location>
        <begin position="95"/>
        <end position="124"/>
    </location>
</feature>
<dbReference type="NCBIfam" id="TIGR00012">
    <property type="entry name" value="L29"/>
    <property type="match status" value="1"/>
</dbReference>
<evidence type="ECO:0000256" key="3">
    <source>
        <dbReference type="ARBA" id="ARBA00023274"/>
    </source>
</evidence>
<dbReference type="PANTHER" id="PTHR10916">
    <property type="entry name" value="60S RIBOSOMAL PROTEIN L35/50S RIBOSOMAL PROTEIN L29"/>
    <property type="match status" value="1"/>
</dbReference>